<reference evidence="4 5" key="1">
    <citation type="submission" date="2020-01" db="EMBL/GenBank/DDBJ databases">
        <title>Dynamics of blaIMP-6 dissemination in carbapenem resistant Enterobacteriacea isolated from regional surveillance in Osaka, Japan.</title>
        <authorList>
            <person name="Abe R."/>
            <person name="Akeda Y."/>
            <person name="Sugawara Y."/>
            <person name="Yamamoto N."/>
            <person name="Tomono K."/>
            <person name="Takeuchi D."/>
            <person name="Kawahara R."/>
            <person name="Hamada S."/>
        </authorList>
    </citation>
    <scope>NUCLEOTIDE SEQUENCE [LARGE SCALE GENOMIC DNA]</scope>
    <source>
        <strain evidence="4 5">E300</strain>
    </source>
</reference>
<feature type="domain" description="Glycoside hydrolase family 31 TIM barrel" evidence="3">
    <location>
        <begin position="1"/>
        <end position="153"/>
    </location>
</feature>
<dbReference type="PANTHER" id="PTHR43863">
    <property type="entry name" value="HYDROLASE, PUTATIVE (AFU_ORTHOLOGUE AFUA_1G03140)-RELATED"/>
    <property type="match status" value="1"/>
</dbReference>
<name>A0A8S0G198_ECOLX</name>
<dbReference type="SUPFAM" id="SSF51445">
    <property type="entry name" value="(Trans)glycosidases"/>
    <property type="match status" value="1"/>
</dbReference>
<dbReference type="PANTHER" id="PTHR43863:SF2">
    <property type="entry name" value="MALTASE-GLUCOAMYLASE"/>
    <property type="match status" value="1"/>
</dbReference>
<evidence type="ECO:0000313" key="4">
    <source>
        <dbReference type="EMBL" id="BBU86855.1"/>
    </source>
</evidence>
<comment type="similarity">
    <text evidence="1 2">Belongs to the glycosyl hydrolase 31 family.</text>
</comment>
<evidence type="ECO:0000256" key="2">
    <source>
        <dbReference type="RuleBase" id="RU361185"/>
    </source>
</evidence>
<dbReference type="InterPro" id="IPR000322">
    <property type="entry name" value="Glyco_hydro_31_TIM"/>
</dbReference>
<evidence type="ECO:0000313" key="5">
    <source>
        <dbReference type="Proteomes" id="UP000467488"/>
    </source>
</evidence>
<dbReference type="EMBL" id="AP022360">
    <property type="protein sequence ID" value="BBU86855.1"/>
    <property type="molecule type" value="Genomic_DNA"/>
</dbReference>
<keyword evidence="2" id="KW-0378">Hydrolase</keyword>
<gene>
    <name evidence="4" type="ORF">EIMP300_82550</name>
</gene>
<sequence>MGFWQCKLRYRNQQELLEVARGYKQRNLPISVIVIDFFHWPNQGDWMFDLRDWPDPDAMIAELKEMGIELMVSFWPTVDNRTESYREMKENGWLVHTERGLPINMDFLGNTTFFDATHPGAREYVWNKAKRNYYDKGVKLFWLDEAEPEFGVYDYDNYRYYAGQNCAGSR</sequence>
<organism evidence="4 5">
    <name type="scientific">Escherichia coli</name>
    <dbReference type="NCBI Taxonomy" id="562"/>
    <lineage>
        <taxon>Bacteria</taxon>
        <taxon>Pseudomonadati</taxon>
        <taxon>Pseudomonadota</taxon>
        <taxon>Gammaproteobacteria</taxon>
        <taxon>Enterobacterales</taxon>
        <taxon>Enterobacteriaceae</taxon>
        <taxon>Escherichia</taxon>
    </lineage>
</organism>
<keyword evidence="2" id="KW-0326">Glycosidase</keyword>
<proteinExistence type="inferred from homology"/>
<dbReference type="AlphaFoldDB" id="A0A8S0G198"/>
<dbReference type="GO" id="GO:0004553">
    <property type="term" value="F:hydrolase activity, hydrolyzing O-glycosyl compounds"/>
    <property type="evidence" value="ECO:0007669"/>
    <property type="project" value="InterPro"/>
</dbReference>
<dbReference type="Gene3D" id="3.20.20.80">
    <property type="entry name" value="Glycosidases"/>
    <property type="match status" value="1"/>
</dbReference>
<protein>
    <recommendedName>
        <fullName evidence="3">Glycoside hydrolase family 31 TIM barrel domain-containing protein</fullName>
    </recommendedName>
</protein>
<evidence type="ECO:0000259" key="3">
    <source>
        <dbReference type="Pfam" id="PF01055"/>
    </source>
</evidence>
<dbReference type="InterPro" id="IPR051816">
    <property type="entry name" value="Glycosyl_Hydrolase_31"/>
</dbReference>
<dbReference type="GO" id="GO:0005975">
    <property type="term" value="P:carbohydrate metabolic process"/>
    <property type="evidence" value="ECO:0007669"/>
    <property type="project" value="InterPro"/>
</dbReference>
<dbReference type="Proteomes" id="UP000467488">
    <property type="component" value="Chromosome"/>
</dbReference>
<evidence type="ECO:0000256" key="1">
    <source>
        <dbReference type="ARBA" id="ARBA00007806"/>
    </source>
</evidence>
<dbReference type="Pfam" id="PF01055">
    <property type="entry name" value="Glyco_hydro_31_2nd"/>
    <property type="match status" value="1"/>
</dbReference>
<accession>A0A8S0G198</accession>
<dbReference type="InterPro" id="IPR017853">
    <property type="entry name" value="GH"/>
</dbReference>